<reference evidence="2" key="1">
    <citation type="journal article" date="2014" name="Front. Microbiol.">
        <title>High frequency of phylogenetically diverse reductive dehalogenase-homologous genes in deep subseafloor sedimentary metagenomes.</title>
        <authorList>
            <person name="Kawai M."/>
            <person name="Futagami T."/>
            <person name="Toyoda A."/>
            <person name="Takaki Y."/>
            <person name="Nishi S."/>
            <person name="Hori S."/>
            <person name="Arai W."/>
            <person name="Tsubouchi T."/>
            <person name="Morono Y."/>
            <person name="Uchiyama I."/>
            <person name="Ito T."/>
            <person name="Fujiyama A."/>
            <person name="Inagaki F."/>
            <person name="Takami H."/>
        </authorList>
    </citation>
    <scope>NUCLEOTIDE SEQUENCE</scope>
    <source>
        <strain evidence="2">Expedition CK06-06</strain>
    </source>
</reference>
<feature type="compositionally biased region" description="Polar residues" evidence="1">
    <location>
        <begin position="199"/>
        <end position="211"/>
    </location>
</feature>
<feature type="compositionally biased region" description="Low complexity" evidence="1">
    <location>
        <begin position="212"/>
        <end position="230"/>
    </location>
</feature>
<dbReference type="SUPFAM" id="SSF49265">
    <property type="entry name" value="Fibronectin type III"/>
    <property type="match status" value="1"/>
</dbReference>
<feature type="non-terminal residue" evidence="2">
    <location>
        <position position="1"/>
    </location>
</feature>
<feature type="non-terminal residue" evidence="2">
    <location>
        <position position="270"/>
    </location>
</feature>
<organism evidence="2">
    <name type="scientific">marine sediment metagenome</name>
    <dbReference type="NCBI Taxonomy" id="412755"/>
    <lineage>
        <taxon>unclassified sequences</taxon>
        <taxon>metagenomes</taxon>
        <taxon>ecological metagenomes</taxon>
    </lineage>
</organism>
<dbReference type="AlphaFoldDB" id="X1HH45"/>
<feature type="region of interest" description="Disordered" evidence="1">
    <location>
        <begin position="197"/>
        <end position="230"/>
    </location>
</feature>
<dbReference type="InterPro" id="IPR013783">
    <property type="entry name" value="Ig-like_fold"/>
</dbReference>
<sequence length="270" mass="28408">NNGNYEDMAATVTGTDLRAWGQKDLANDNAHLWVQNDEHTWYNIVNSNPMPPVSGTIEISGFQPGGSYSVDWWDTYEPVKANQIISTDPVSANGSGVITLTITNLATDIAAKISYSGTDITAPTPDPATWATVPYSTGTTSISMTATTASDPSGVEYLFDCTAGGGNDSGWQDSTTYEDTGLTPDTQYTYRVQARDKSANQNAGGWSTSESATTDATPDTTAPTPDPLTWATVPYSTGMTSISMTATTASDPSGVEYFFDCTAGGGNDSS</sequence>
<dbReference type="EMBL" id="BARU01026955">
    <property type="protein sequence ID" value="GAH68787.1"/>
    <property type="molecule type" value="Genomic_DNA"/>
</dbReference>
<accession>X1HH45</accession>
<evidence type="ECO:0000256" key="1">
    <source>
        <dbReference type="SAM" id="MobiDB-lite"/>
    </source>
</evidence>
<dbReference type="CDD" id="cd00063">
    <property type="entry name" value="FN3"/>
    <property type="match status" value="1"/>
</dbReference>
<dbReference type="InterPro" id="IPR036116">
    <property type="entry name" value="FN3_sf"/>
</dbReference>
<dbReference type="Gene3D" id="2.60.40.10">
    <property type="entry name" value="Immunoglobulins"/>
    <property type="match status" value="1"/>
</dbReference>
<evidence type="ECO:0000313" key="2">
    <source>
        <dbReference type="EMBL" id="GAH68787.1"/>
    </source>
</evidence>
<proteinExistence type="predicted"/>
<gene>
    <name evidence="2" type="ORF">S03H2_43243</name>
</gene>
<dbReference type="InterPro" id="IPR003961">
    <property type="entry name" value="FN3_dom"/>
</dbReference>
<comment type="caution">
    <text evidence="2">The sequence shown here is derived from an EMBL/GenBank/DDBJ whole genome shotgun (WGS) entry which is preliminary data.</text>
</comment>
<protein>
    <recommendedName>
        <fullName evidence="3">Fibronectin type-III domain-containing protein</fullName>
    </recommendedName>
</protein>
<name>X1HH45_9ZZZZ</name>
<evidence type="ECO:0008006" key="3">
    <source>
        <dbReference type="Google" id="ProtNLM"/>
    </source>
</evidence>